<dbReference type="PANTHER" id="PTHR35788:SF1">
    <property type="entry name" value="EXPORTED PROTEIN"/>
    <property type="match status" value="1"/>
</dbReference>
<evidence type="ECO:0000313" key="4">
    <source>
        <dbReference type="EMBL" id="BBX18711.1"/>
    </source>
</evidence>
<feature type="region of interest" description="Disordered" evidence="1">
    <location>
        <begin position="512"/>
        <end position="540"/>
    </location>
</feature>
<dbReference type="Pfam" id="PF04294">
    <property type="entry name" value="VanW"/>
    <property type="match status" value="1"/>
</dbReference>
<feature type="compositionally biased region" description="Polar residues" evidence="1">
    <location>
        <begin position="512"/>
        <end position="523"/>
    </location>
</feature>
<evidence type="ECO:0000256" key="1">
    <source>
        <dbReference type="SAM" id="MobiDB-lite"/>
    </source>
</evidence>
<gene>
    <name evidence="4" type="ORF">MDUV_35710</name>
</gene>
<dbReference type="RefSeq" id="WP_098005802.1">
    <property type="nucleotide sequence ID" value="NZ_AP022563.1"/>
</dbReference>
<organism evidence="4 5">
    <name type="scientific">Mycolicibacterium duvalii</name>
    <dbReference type="NCBI Taxonomy" id="39688"/>
    <lineage>
        <taxon>Bacteria</taxon>
        <taxon>Bacillati</taxon>
        <taxon>Actinomycetota</taxon>
        <taxon>Actinomycetes</taxon>
        <taxon>Mycobacteriales</taxon>
        <taxon>Mycobacteriaceae</taxon>
        <taxon>Mycolicibacterium</taxon>
    </lineage>
</organism>
<dbReference type="PANTHER" id="PTHR35788">
    <property type="entry name" value="EXPORTED PROTEIN-RELATED"/>
    <property type="match status" value="1"/>
</dbReference>
<keyword evidence="2" id="KW-0812">Transmembrane</keyword>
<dbReference type="InterPro" id="IPR022029">
    <property type="entry name" value="YoaR-like_PG-bd"/>
</dbReference>
<protein>
    <submittedName>
        <fullName evidence="4">Vanomycin resistance protein VanB</fullName>
    </submittedName>
</protein>
<evidence type="ECO:0000313" key="5">
    <source>
        <dbReference type="Proteomes" id="UP000467006"/>
    </source>
</evidence>
<dbReference type="KEGG" id="mdu:MDUV_35710"/>
<keyword evidence="2" id="KW-1133">Transmembrane helix</keyword>
<dbReference type="EMBL" id="AP022563">
    <property type="protein sequence ID" value="BBX18711.1"/>
    <property type="molecule type" value="Genomic_DNA"/>
</dbReference>
<dbReference type="InterPro" id="IPR052913">
    <property type="entry name" value="Glycopeptide_resist_protein"/>
</dbReference>
<feature type="domain" description="YoaR-like putative peptidoglycan binding" evidence="3">
    <location>
        <begin position="264"/>
        <end position="334"/>
    </location>
</feature>
<feature type="transmembrane region" description="Helical" evidence="2">
    <location>
        <begin position="28"/>
        <end position="49"/>
    </location>
</feature>
<evidence type="ECO:0000259" key="3">
    <source>
        <dbReference type="Pfam" id="PF12229"/>
    </source>
</evidence>
<keyword evidence="5" id="KW-1185">Reference proteome</keyword>
<keyword evidence="2" id="KW-0472">Membrane</keyword>
<reference evidence="4 5" key="1">
    <citation type="journal article" date="2019" name="Emerg. Microbes Infect.">
        <title>Comprehensive subspecies identification of 175 nontuberculous mycobacteria species based on 7547 genomic profiles.</title>
        <authorList>
            <person name="Matsumoto Y."/>
            <person name="Kinjo T."/>
            <person name="Motooka D."/>
            <person name="Nabeya D."/>
            <person name="Jung N."/>
            <person name="Uechi K."/>
            <person name="Horii T."/>
            <person name="Iida T."/>
            <person name="Fujita J."/>
            <person name="Nakamura S."/>
        </authorList>
    </citation>
    <scope>NUCLEOTIDE SEQUENCE [LARGE SCALE GENOMIC DNA]</scope>
    <source>
        <strain evidence="4 5">JCM 6396</strain>
    </source>
</reference>
<dbReference type="OrthoDB" id="9813301at2"/>
<dbReference type="AlphaFoldDB" id="A0A7I7K5E1"/>
<proteinExistence type="predicted"/>
<evidence type="ECO:0000256" key="2">
    <source>
        <dbReference type="SAM" id="Phobius"/>
    </source>
</evidence>
<dbReference type="InterPro" id="IPR007391">
    <property type="entry name" value="Vancomycin_resist_VanW"/>
</dbReference>
<dbReference type="Pfam" id="PF12229">
    <property type="entry name" value="PG_binding_4"/>
    <property type="match status" value="1"/>
</dbReference>
<name>A0A7I7K5E1_9MYCO</name>
<feature type="region of interest" description="Disordered" evidence="1">
    <location>
        <begin position="1"/>
        <end position="23"/>
    </location>
</feature>
<sequence length="576" mass="60690">MRADRAQPQVIAATAPAEPPRSRRRRRLLAVLATPLVLLIGAYLGDLLYSKDRVVRGVTAAGVPIGGLTLRDAEQRLRAEVTPRTTQPIPVTAGAERSTIDPTSAGLSVDWHATVDAAGDQPLNPFTRLSSFFTSREIGVVSTADDEALTAALGQLGADVAQDPVEGTVRFEGREPVAMPPEAGRRLDIDAAAELLKRDWATGGTVDLPVVELDTRTTASDVEAAIDDIAAPAVSAPVVINGDDDTRAIIDEDVIAAALSFDVEDGDIVATVDETVIADVARPQLAGSETPRRDATIDFAVSPPVKVPSQDGRRIDYDQTLADLMDVLTDTTDRELAAVYVDEPATFTTADIEALGPVQVIGEFQTSGFAGDSGVNIKRAAGAIDGLVVAPGETFSLNGATNPRTAANGYVEAGIILNGRPDSGVGGGVSQVATTLFNAAYFAGMELVEHQEHSYYISRYPAGREATVFGDAIDVKFRNDGPTPVQIRTTWTSSSITVEVVGIKRYEVTSAQSARSAPTSPRTITIPEGESCSASSGAPGFTITDTRTLRDIATGETRRESHTVRYDPIPKVVCGG</sequence>
<dbReference type="Proteomes" id="UP000467006">
    <property type="component" value="Chromosome"/>
</dbReference>
<accession>A0A7I7K5E1</accession>